<protein>
    <submittedName>
        <fullName evidence="2">(Mediterranean fruit fly) hypothetical protein</fullName>
    </submittedName>
</protein>
<comment type="caution">
    <text evidence="2">The sequence shown here is derived from an EMBL/GenBank/DDBJ whole genome shotgun (WGS) entry which is preliminary data.</text>
</comment>
<proteinExistence type="predicted"/>
<sequence>MDDQIESDAETVTETSPPVNMLDRVIELFRNTSISEPSRRKHRRQQRRRRSPIAKNSLSKLNKSIKNMESDAEIITESAPRANMLERVLELFQNTTLSQQSRRKHGRHERRRRSPIAKDKRTRISKR</sequence>
<dbReference type="AlphaFoldDB" id="A0A811UIX5"/>
<keyword evidence="3" id="KW-1185">Reference proteome</keyword>
<feature type="region of interest" description="Disordered" evidence="1">
    <location>
        <begin position="31"/>
        <end position="65"/>
    </location>
</feature>
<evidence type="ECO:0000256" key="1">
    <source>
        <dbReference type="SAM" id="MobiDB-lite"/>
    </source>
</evidence>
<feature type="region of interest" description="Disordered" evidence="1">
    <location>
        <begin position="94"/>
        <end position="127"/>
    </location>
</feature>
<feature type="compositionally biased region" description="Basic residues" evidence="1">
    <location>
        <begin position="39"/>
        <end position="52"/>
    </location>
</feature>
<feature type="compositionally biased region" description="Basic residues" evidence="1">
    <location>
        <begin position="101"/>
        <end position="127"/>
    </location>
</feature>
<dbReference type="Proteomes" id="UP000606786">
    <property type="component" value="Unassembled WGS sequence"/>
</dbReference>
<reference evidence="2" key="1">
    <citation type="submission" date="2020-11" db="EMBL/GenBank/DDBJ databases">
        <authorList>
            <person name="Whitehead M."/>
        </authorList>
    </citation>
    <scope>NUCLEOTIDE SEQUENCE</scope>
    <source>
        <strain evidence="2">EGII</strain>
    </source>
</reference>
<accession>A0A811UIX5</accession>
<feature type="compositionally biased region" description="Low complexity" evidence="1">
    <location>
        <begin position="55"/>
        <end position="65"/>
    </location>
</feature>
<evidence type="ECO:0000313" key="2">
    <source>
        <dbReference type="EMBL" id="CAD6998959.1"/>
    </source>
</evidence>
<dbReference type="EMBL" id="CAJHJT010000012">
    <property type="protein sequence ID" value="CAD6998959.1"/>
    <property type="molecule type" value="Genomic_DNA"/>
</dbReference>
<evidence type="ECO:0000313" key="3">
    <source>
        <dbReference type="Proteomes" id="UP000606786"/>
    </source>
</evidence>
<feature type="region of interest" description="Disordered" evidence="1">
    <location>
        <begin position="1"/>
        <end position="20"/>
    </location>
</feature>
<name>A0A811UIX5_CERCA</name>
<organism evidence="2 3">
    <name type="scientific">Ceratitis capitata</name>
    <name type="common">Mediterranean fruit fly</name>
    <name type="synonym">Tephritis capitata</name>
    <dbReference type="NCBI Taxonomy" id="7213"/>
    <lineage>
        <taxon>Eukaryota</taxon>
        <taxon>Metazoa</taxon>
        <taxon>Ecdysozoa</taxon>
        <taxon>Arthropoda</taxon>
        <taxon>Hexapoda</taxon>
        <taxon>Insecta</taxon>
        <taxon>Pterygota</taxon>
        <taxon>Neoptera</taxon>
        <taxon>Endopterygota</taxon>
        <taxon>Diptera</taxon>
        <taxon>Brachycera</taxon>
        <taxon>Muscomorpha</taxon>
        <taxon>Tephritoidea</taxon>
        <taxon>Tephritidae</taxon>
        <taxon>Ceratitis</taxon>
        <taxon>Ceratitis</taxon>
    </lineage>
</organism>
<gene>
    <name evidence="2" type="ORF">CCAP1982_LOCUS7506</name>
</gene>
<feature type="compositionally biased region" description="Acidic residues" evidence="1">
    <location>
        <begin position="1"/>
        <end position="11"/>
    </location>
</feature>